<reference evidence="4" key="1">
    <citation type="submission" date="2020-10" db="EMBL/GenBank/DDBJ databases">
        <authorList>
            <person name="Castelo-Branco R."/>
            <person name="Eusebio N."/>
            <person name="Adriana R."/>
            <person name="Vieira A."/>
            <person name="Brugerolle De Fraissinette N."/>
            <person name="Rezende De Castro R."/>
            <person name="Schneider M.P."/>
            <person name="Vasconcelos V."/>
            <person name="Leao P.N."/>
        </authorList>
    </citation>
    <scope>NUCLEOTIDE SEQUENCE</scope>
    <source>
        <strain evidence="4">LEGE 11480</strain>
    </source>
</reference>
<dbReference type="Pfam" id="PF00583">
    <property type="entry name" value="Acetyltransf_1"/>
    <property type="match status" value="1"/>
</dbReference>
<evidence type="ECO:0000313" key="4">
    <source>
        <dbReference type="EMBL" id="MBE9030005.1"/>
    </source>
</evidence>
<evidence type="ECO:0000256" key="2">
    <source>
        <dbReference type="ARBA" id="ARBA00023315"/>
    </source>
</evidence>
<dbReference type="Proteomes" id="UP000625316">
    <property type="component" value="Unassembled WGS sequence"/>
</dbReference>
<name>A0A928Z485_9CYAN</name>
<dbReference type="CDD" id="cd04301">
    <property type="entry name" value="NAT_SF"/>
    <property type="match status" value="1"/>
</dbReference>
<proteinExistence type="predicted"/>
<evidence type="ECO:0000259" key="3">
    <source>
        <dbReference type="PROSITE" id="PS51186"/>
    </source>
</evidence>
<dbReference type="InterPro" id="IPR051016">
    <property type="entry name" value="Diverse_Substrate_AcTransf"/>
</dbReference>
<dbReference type="SUPFAM" id="SSF55729">
    <property type="entry name" value="Acyl-CoA N-acyltransferases (Nat)"/>
    <property type="match status" value="1"/>
</dbReference>
<dbReference type="RefSeq" id="WP_264324830.1">
    <property type="nucleotide sequence ID" value="NZ_JADEXQ010000026.1"/>
</dbReference>
<dbReference type="InterPro" id="IPR016181">
    <property type="entry name" value="Acyl_CoA_acyltransferase"/>
</dbReference>
<dbReference type="GO" id="GO:0008080">
    <property type="term" value="F:N-acetyltransferase activity"/>
    <property type="evidence" value="ECO:0007669"/>
    <property type="project" value="UniProtKB-ARBA"/>
</dbReference>
<protein>
    <submittedName>
        <fullName evidence="4">GNAT family N-acetyltransferase</fullName>
    </submittedName>
</protein>
<comment type="caution">
    <text evidence="4">The sequence shown here is derived from an EMBL/GenBank/DDBJ whole genome shotgun (WGS) entry which is preliminary data.</text>
</comment>
<dbReference type="Gene3D" id="3.40.630.30">
    <property type="match status" value="1"/>
</dbReference>
<keyword evidence="1" id="KW-0808">Transferase</keyword>
<dbReference type="EMBL" id="JADEXQ010000026">
    <property type="protein sequence ID" value="MBE9030005.1"/>
    <property type="molecule type" value="Genomic_DNA"/>
</dbReference>
<accession>A0A928Z485</accession>
<evidence type="ECO:0000256" key="1">
    <source>
        <dbReference type="ARBA" id="ARBA00022679"/>
    </source>
</evidence>
<dbReference type="PANTHER" id="PTHR10545">
    <property type="entry name" value="DIAMINE N-ACETYLTRANSFERASE"/>
    <property type="match status" value="1"/>
</dbReference>
<dbReference type="AlphaFoldDB" id="A0A928Z485"/>
<evidence type="ECO:0000313" key="5">
    <source>
        <dbReference type="Proteomes" id="UP000625316"/>
    </source>
</evidence>
<gene>
    <name evidence="4" type="ORF">IQ266_09725</name>
</gene>
<dbReference type="InterPro" id="IPR000182">
    <property type="entry name" value="GNAT_dom"/>
</dbReference>
<organism evidence="4 5">
    <name type="scientific">Romeriopsis navalis LEGE 11480</name>
    <dbReference type="NCBI Taxonomy" id="2777977"/>
    <lineage>
        <taxon>Bacteria</taxon>
        <taxon>Bacillati</taxon>
        <taxon>Cyanobacteriota</taxon>
        <taxon>Cyanophyceae</taxon>
        <taxon>Leptolyngbyales</taxon>
        <taxon>Leptolyngbyaceae</taxon>
        <taxon>Romeriopsis</taxon>
        <taxon>Romeriopsis navalis</taxon>
    </lineage>
</organism>
<dbReference type="PANTHER" id="PTHR10545:SF29">
    <property type="entry name" value="GH14572P-RELATED"/>
    <property type="match status" value="1"/>
</dbReference>
<sequence length="161" mass="17814">MNIRDATPADVALIYQFIQKKSEFDRSVGAYSGILGTSPAKIQQTLFGPTSFAQVLLAEYHNQAIGFALYGFRYSSFAGQPSIWLDDLFVEATQRSQGAGAALMAQLAQIAQSHNCAHLAWTADDRNPRGLQFYDRLGAAIIDRQGHRCYLQWMPSRPPAT</sequence>
<keyword evidence="5" id="KW-1185">Reference proteome</keyword>
<keyword evidence="2" id="KW-0012">Acyltransferase</keyword>
<feature type="domain" description="N-acetyltransferase" evidence="3">
    <location>
        <begin position="1"/>
        <end position="159"/>
    </location>
</feature>
<dbReference type="PROSITE" id="PS51186">
    <property type="entry name" value="GNAT"/>
    <property type="match status" value="1"/>
</dbReference>